<feature type="domain" description="AAA+ ATPase" evidence="4">
    <location>
        <begin position="224"/>
        <end position="404"/>
    </location>
</feature>
<dbReference type="InterPro" id="IPR025158">
    <property type="entry name" value="Mg_chelat-rel_C"/>
</dbReference>
<dbReference type="GO" id="GO:0006508">
    <property type="term" value="P:proteolysis"/>
    <property type="evidence" value="ECO:0007669"/>
    <property type="project" value="UniProtKB-KW"/>
</dbReference>
<dbReference type="InterPro" id="IPR027417">
    <property type="entry name" value="P-loop_NTPase"/>
</dbReference>
<dbReference type="Proteomes" id="UP000214603">
    <property type="component" value="Unassembled WGS sequence"/>
</dbReference>
<sequence>MSLAVLASRALYGLEALPVRVEVHVGPGLPAFNVVGLPDAGVRESRERVRSAIISSGLEFPAGRITANLAPADLPKESGRFDLPIALGVLLASGQVQVPGRRRGTSSEPDLAGYVFAGELSLTGAVVEVGAPLAIALAVARSDPALRLVLPAASAGAAARVPGLTVLAASTLQEVVAHFSGLAQLPRAEPEIPPPAQDSASLACLSEVRGQPMARRVLEVAAAGGHSLLMCGPPGAGKSMLAYRLPGLLPRLTNIQALEVAALAGIAGAAQSVSDTPPFRSPHHSASAPAIVGGGMHPKPGEISMAHHGVLFLDELPEFERRVLESLREPMETGRVSIARASRTLAFPASFQLIAAMNPCPCGWLGHATMRCTCSVDRVEKYRGKLSGPLLDRIDLQITLPPADAAWMDAPPGEASAPVRARVQLCRQRQIDRQGYPNARLGVTDLDRHCVLDTAARKLLGQAMSRWSWSARVAHRVLRVARTLADMQGADAIGAAHIGEAIQYRQPWSRAPRGG</sequence>
<dbReference type="RefSeq" id="WP_088605696.1">
    <property type="nucleotide sequence ID" value="NZ_NJIH01000015.1"/>
</dbReference>
<keyword evidence="3" id="KW-0067">ATP-binding</keyword>
<evidence type="ECO:0000256" key="2">
    <source>
        <dbReference type="ARBA" id="ARBA00022741"/>
    </source>
</evidence>
<protein>
    <submittedName>
        <fullName evidence="5">ATP-dependent protease</fullName>
    </submittedName>
</protein>
<name>A0A225M322_9BURK</name>
<dbReference type="InterPro" id="IPR004482">
    <property type="entry name" value="Mg_chelat-rel"/>
</dbReference>
<keyword evidence="6" id="KW-1185">Reference proteome</keyword>
<proteinExistence type="inferred from homology"/>
<dbReference type="EMBL" id="NJIH01000015">
    <property type="protein sequence ID" value="OWT54520.1"/>
    <property type="molecule type" value="Genomic_DNA"/>
</dbReference>
<gene>
    <name evidence="5" type="ORF">CEY11_22655</name>
</gene>
<dbReference type="InterPro" id="IPR045006">
    <property type="entry name" value="CHLI-like"/>
</dbReference>
<dbReference type="GO" id="GO:0005524">
    <property type="term" value="F:ATP binding"/>
    <property type="evidence" value="ECO:0007669"/>
    <property type="project" value="UniProtKB-KW"/>
</dbReference>
<dbReference type="SMART" id="SM00382">
    <property type="entry name" value="AAA"/>
    <property type="match status" value="1"/>
</dbReference>
<keyword evidence="5" id="KW-0378">Hydrolase</keyword>
<dbReference type="InterPro" id="IPR014721">
    <property type="entry name" value="Ribsml_uS5_D2-typ_fold_subgr"/>
</dbReference>
<dbReference type="PRINTS" id="PR01657">
    <property type="entry name" value="MCMFAMILY"/>
</dbReference>
<dbReference type="InterPro" id="IPR003593">
    <property type="entry name" value="AAA+_ATPase"/>
</dbReference>
<evidence type="ECO:0000256" key="3">
    <source>
        <dbReference type="ARBA" id="ARBA00022840"/>
    </source>
</evidence>
<dbReference type="InterPro" id="IPR001208">
    <property type="entry name" value="MCM_dom"/>
</dbReference>
<dbReference type="GO" id="GO:0003677">
    <property type="term" value="F:DNA binding"/>
    <property type="evidence" value="ECO:0007669"/>
    <property type="project" value="InterPro"/>
</dbReference>
<organism evidence="5 6">
    <name type="scientific">Candidimonas nitroreducens</name>
    <dbReference type="NCBI Taxonomy" id="683354"/>
    <lineage>
        <taxon>Bacteria</taxon>
        <taxon>Pseudomonadati</taxon>
        <taxon>Pseudomonadota</taxon>
        <taxon>Betaproteobacteria</taxon>
        <taxon>Burkholderiales</taxon>
        <taxon>Alcaligenaceae</taxon>
        <taxon>Candidimonas</taxon>
    </lineage>
</organism>
<evidence type="ECO:0000256" key="1">
    <source>
        <dbReference type="ARBA" id="ARBA00006354"/>
    </source>
</evidence>
<dbReference type="OrthoDB" id="9813147at2"/>
<dbReference type="NCBIfam" id="TIGR00368">
    <property type="entry name" value="YifB family Mg chelatase-like AAA ATPase"/>
    <property type="match status" value="1"/>
</dbReference>
<dbReference type="Gene3D" id="3.30.230.10">
    <property type="match status" value="1"/>
</dbReference>
<dbReference type="Pfam" id="PF13541">
    <property type="entry name" value="ChlI"/>
    <property type="match status" value="1"/>
</dbReference>
<dbReference type="PANTHER" id="PTHR32039">
    <property type="entry name" value="MAGNESIUM-CHELATASE SUBUNIT CHLI"/>
    <property type="match status" value="1"/>
</dbReference>
<accession>A0A225M322</accession>
<dbReference type="InterPro" id="IPR000523">
    <property type="entry name" value="Mg_chelatse_chII-like_cat_dom"/>
</dbReference>
<dbReference type="InterPro" id="IPR020568">
    <property type="entry name" value="Ribosomal_Su5_D2-typ_SF"/>
</dbReference>
<evidence type="ECO:0000313" key="6">
    <source>
        <dbReference type="Proteomes" id="UP000214603"/>
    </source>
</evidence>
<dbReference type="SUPFAM" id="SSF54211">
    <property type="entry name" value="Ribosomal protein S5 domain 2-like"/>
    <property type="match status" value="1"/>
</dbReference>
<evidence type="ECO:0000313" key="5">
    <source>
        <dbReference type="EMBL" id="OWT54520.1"/>
    </source>
</evidence>
<comment type="caution">
    <text evidence="5">The sequence shown here is derived from an EMBL/GenBank/DDBJ whole genome shotgun (WGS) entry which is preliminary data.</text>
</comment>
<dbReference type="Pfam" id="PF01078">
    <property type="entry name" value="Mg_chelatase"/>
    <property type="match status" value="1"/>
</dbReference>
<dbReference type="AlphaFoldDB" id="A0A225M322"/>
<dbReference type="Gene3D" id="3.40.50.300">
    <property type="entry name" value="P-loop containing nucleotide triphosphate hydrolases"/>
    <property type="match status" value="1"/>
</dbReference>
<keyword evidence="5" id="KW-0645">Protease</keyword>
<keyword evidence="2" id="KW-0547">Nucleotide-binding</keyword>
<dbReference type="PANTHER" id="PTHR32039:SF7">
    <property type="entry name" value="COMPETENCE PROTEIN COMM"/>
    <property type="match status" value="1"/>
</dbReference>
<dbReference type="SUPFAM" id="SSF52540">
    <property type="entry name" value="P-loop containing nucleoside triphosphate hydrolases"/>
    <property type="match status" value="1"/>
</dbReference>
<comment type="similarity">
    <text evidence="1">Belongs to the Mg-chelatase subunits D/I family. ComM subfamily.</text>
</comment>
<evidence type="ECO:0000259" key="4">
    <source>
        <dbReference type="SMART" id="SM00382"/>
    </source>
</evidence>
<reference evidence="6" key="1">
    <citation type="submission" date="2017-06" db="EMBL/GenBank/DDBJ databases">
        <title>Herbaspirillum phytohormonus sp. nov., isolated from the root nodule of Robinia pseudoacacia in lead-zinc mine.</title>
        <authorList>
            <person name="Fan M."/>
            <person name="Lin Y."/>
        </authorList>
    </citation>
    <scope>NUCLEOTIDE SEQUENCE [LARGE SCALE GENOMIC DNA]</scope>
    <source>
        <strain evidence="6">SC-089</strain>
    </source>
</reference>
<dbReference type="Pfam" id="PF13335">
    <property type="entry name" value="Mg_chelatase_C"/>
    <property type="match status" value="1"/>
</dbReference>
<dbReference type="GO" id="GO:0008233">
    <property type="term" value="F:peptidase activity"/>
    <property type="evidence" value="ECO:0007669"/>
    <property type="project" value="UniProtKB-KW"/>
</dbReference>